<dbReference type="PANTHER" id="PTHR47472:SF1">
    <property type="entry name" value="DUF1446-DOMAIN-CONTAINING PROTEIN"/>
    <property type="match status" value="1"/>
</dbReference>
<evidence type="ECO:0000313" key="2">
    <source>
        <dbReference type="EMBL" id="AWB35765.1"/>
    </source>
</evidence>
<dbReference type="InterPro" id="IPR010839">
    <property type="entry name" value="AtuA_N"/>
</dbReference>
<dbReference type="Proteomes" id="UP000244571">
    <property type="component" value="Chromosome"/>
</dbReference>
<accession>A0A2R4XPQ5</accession>
<protein>
    <recommendedName>
        <fullName evidence="1">Acyclic terpene utilisation N-terminal domain-containing protein</fullName>
    </recommendedName>
</protein>
<dbReference type="EMBL" id="CP028901">
    <property type="protein sequence ID" value="AWB35765.1"/>
    <property type="molecule type" value="Genomic_DNA"/>
</dbReference>
<evidence type="ECO:0000313" key="3">
    <source>
        <dbReference type="Proteomes" id="UP000244571"/>
    </source>
</evidence>
<dbReference type="Pfam" id="PF07287">
    <property type="entry name" value="AtuA"/>
    <property type="match status" value="1"/>
</dbReference>
<name>A0A2R4XPQ5_9BURK</name>
<reference evidence="2 3" key="1">
    <citation type="submission" date="2018-04" db="EMBL/GenBank/DDBJ databases">
        <title>Bordetella sp. HZ20 isolated from seawater.</title>
        <authorList>
            <person name="Sun C."/>
        </authorList>
    </citation>
    <scope>NUCLEOTIDE SEQUENCE [LARGE SCALE GENOMIC DNA]</scope>
    <source>
        <strain evidence="2 3">HZ20</strain>
    </source>
</reference>
<organism evidence="2 3">
    <name type="scientific">Orrella marina</name>
    <dbReference type="NCBI Taxonomy" id="2163011"/>
    <lineage>
        <taxon>Bacteria</taxon>
        <taxon>Pseudomonadati</taxon>
        <taxon>Pseudomonadota</taxon>
        <taxon>Betaproteobacteria</taxon>
        <taxon>Burkholderiales</taxon>
        <taxon>Alcaligenaceae</taxon>
        <taxon>Orrella</taxon>
    </lineage>
</organism>
<keyword evidence="3" id="KW-1185">Reference proteome</keyword>
<dbReference type="KEGG" id="boz:DBV39_10615"/>
<gene>
    <name evidence="2" type="ORF">DBV39_10615</name>
</gene>
<evidence type="ECO:0000259" key="1">
    <source>
        <dbReference type="Pfam" id="PF07287"/>
    </source>
</evidence>
<dbReference type="OrthoDB" id="9763456at2"/>
<dbReference type="RefSeq" id="WP_108623221.1">
    <property type="nucleotide sequence ID" value="NZ_CP028901.1"/>
</dbReference>
<dbReference type="AlphaFoldDB" id="A0A2R4XPQ5"/>
<proteinExistence type="predicted"/>
<feature type="domain" description="Acyclic terpene utilisation N-terminal" evidence="1">
    <location>
        <begin position="5"/>
        <end position="472"/>
    </location>
</feature>
<dbReference type="PANTHER" id="PTHR47472">
    <property type="entry name" value="PROPIONYL-COA CARBOXYLASE"/>
    <property type="match status" value="1"/>
</dbReference>
<sequence length="474" mass="51380">MTQSILVGCAAGFSGDRVDVALPVVQTLIRRGAPSAIIFENLAERTLAQQQITRRSNPDLGYEPLLELEIRPILGLCLQHGVTIVSNFGAANPHAAARKIIAMAAEMSLERPRIAVVTGDDLSGQTGLSLLEERLGSEFDRERFVCANAYQGSREIADAILAGAQIVVTGRVADPCLTLGPVMAHYGWQDDEWDFLAGASMAGHLLECGAQVTGGYFADPGYKDIPEMDQVGFPIAEIFEDGSCIISKADQTGGRVSVRTVKEQLLYEVHDPGAYITPDVVADISDAQVAEVGPDQVRLTGVKGHPRTSTLKANVFFDGGWFGEGEISYAGPNALARARLARDILQKRLGHLFRMRFDLIGLTSIFNDDGSEMLDQSLTRLEASSHPDAAADDKATDIEQRWPVAFAVPMDIRLRVSAQHMDLTVIERLLREVTALWTCGPAGGGGARVNKRQRLSTSSCLIDRNKLPARFEII</sequence>